<organism evidence="1 2">
    <name type="scientific">Legionella santicrucis</name>
    <dbReference type="NCBI Taxonomy" id="45074"/>
    <lineage>
        <taxon>Bacteria</taxon>
        <taxon>Pseudomonadati</taxon>
        <taxon>Pseudomonadota</taxon>
        <taxon>Gammaproteobacteria</taxon>
        <taxon>Legionellales</taxon>
        <taxon>Legionellaceae</taxon>
        <taxon>Legionella</taxon>
    </lineage>
</organism>
<accession>A0A0W0YJE0</accession>
<dbReference type="AlphaFoldDB" id="A0A0W0YJE0"/>
<evidence type="ECO:0000313" key="1">
    <source>
        <dbReference type="EMBL" id="KTD57064.1"/>
    </source>
</evidence>
<proteinExistence type="predicted"/>
<evidence type="ECO:0000313" key="2">
    <source>
        <dbReference type="Proteomes" id="UP000054703"/>
    </source>
</evidence>
<reference evidence="1 2" key="1">
    <citation type="submission" date="2015-11" db="EMBL/GenBank/DDBJ databases">
        <title>Genomic analysis of 38 Legionella species identifies large and diverse effector repertoires.</title>
        <authorList>
            <person name="Burstein D."/>
            <person name="Amaro F."/>
            <person name="Zusman T."/>
            <person name="Lifshitz Z."/>
            <person name="Cohen O."/>
            <person name="Gilbert J.A."/>
            <person name="Pupko T."/>
            <person name="Shuman H.A."/>
            <person name="Segal G."/>
        </authorList>
    </citation>
    <scope>NUCLEOTIDE SEQUENCE [LARGE SCALE GENOMIC DNA]</scope>
    <source>
        <strain evidence="1 2">SC-63-C7</strain>
    </source>
</reference>
<dbReference type="EMBL" id="LNYU01000078">
    <property type="protein sequence ID" value="KTD57064.1"/>
    <property type="molecule type" value="Genomic_DNA"/>
</dbReference>
<name>A0A0W0YJE0_9GAMM</name>
<dbReference type="Proteomes" id="UP000054703">
    <property type="component" value="Unassembled WGS sequence"/>
</dbReference>
<comment type="caution">
    <text evidence="1">The sequence shown here is derived from an EMBL/GenBank/DDBJ whole genome shotgun (WGS) entry which is preliminary data.</text>
</comment>
<gene>
    <name evidence="1" type="ORF">Lsan_2686</name>
</gene>
<protein>
    <submittedName>
        <fullName evidence="1">Uncharacterized protein</fullName>
    </submittedName>
</protein>
<sequence length="135" mass="15893">MIMSIYVFNTEAIQSLSSVICFHTGKELFPLLKLQITFRNFFLQDYDAWGRSTDGEISIEKIVDTLTQNVLSYEKFPFIAQLDIRCRCYAYLRANNLLRYPNVIPFQSFPYRMPSFSKDRPNQMATIIPFPHLFD</sequence>
<keyword evidence="2" id="KW-1185">Reference proteome</keyword>
<dbReference type="PATRIC" id="fig|45074.5.peg.2893"/>